<feature type="region of interest" description="Disordered" evidence="9">
    <location>
        <begin position="1246"/>
        <end position="1277"/>
    </location>
</feature>
<dbReference type="SUPFAM" id="SSF56801">
    <property type="entry name" value="Acetyl-CoA synthetase-like"/>
    <property type="match status" value="1"/>
</dbReference>
<dbReference type="InterPro" id="IPR001132">
    <property type="entry name" value="SMAD_dom_Dwarfin-type"/>
</dbReference>
<proteinExistence type="inferred from homology"/>
<feature type="compositionally biased region" description="Basic and acidic residues" evidence="9">
    <location>
        <begin position="794"/>
        <end position="806"/>
    </location>
</feature>
<dbReference type="InterPro" id="IPR008984">
    <property type="entry name" value="SMAD_FHA_dom_sf"/>
</dbReference>
<evidence type="ECO:0000256" key="3">
    <source>
        <dbReference type="ARBA" id="ARBA00022833"/>
    </source>
</evidence>
<dbReference type="Gene3D" id="3.90.520.10">
    <property type="entry name" value="SMAD MH1 domain"/>
    <property type="match status" value="1"/>
</dbReference>
<evidence type="ECO:0000259" key="11">
    <source>
        <dbReference type="PROSITE" id="PS51076"/>
    </source>
</evidence>
<feature type="compositionally biased region" description="Basic and acidic residues" evidence="9">
    <location>
        <begin position="264"/>
        <end position="274"/>
    </location>
</feature>
<dbReference type="Gene3D" id="2.60.200.10">
    <property type="match status" value="1"/>
</dbReference>
<dbReference type="PANTHER" id="PTHR13703:SF62">
    <property type="entry name" value="SMAD PROTEIN DAF-3"/>
    <property type="match status" value="1"/>
</dbReference>
<dbReference type="GO" id="GO:0051239">
    <property type="term" value="P:regulation of multicellular organismal process"/>
    <property type="evidence" value="ECO:0007669"/>
    <property type="project" value="UniProtKB-ARBA"/>
</dbReference>
<sequence>MVSGEHVLAARPPVGMQTAASALSGVSPVAHRMPPPADTFTREDNESPPTVPSQSKTKIYPIPSDEEQLKVYGRKLNPLERARLKYGIPVKSNTKPTVDKGPITAAAAPAKIVDLFMWYRVDKNLDPNKVPTNSDLIRMKSDYDFDIKACESLIKKLKDRKQDLQLLLDLIETKGEASQSCITIPRTLDGRLQVAGRKGFPHVVYGKLWRYPDLHKNELKHVEHCRNAFELKSDTVCINPYHYNYVAGTLVVGERNAEENPVGRPRESVGRPREVTSQISPQVLLLPSPNNHQLGLAQGQQPVLRGQTSVQTQPGQFTQPTKLLHQIQANPNTVPLQAPPMAQMQMNAAQNAPMTTRVHPTHQPLPPSYPHQPMMSSEQMQMVQFSRQMSHPMQNPMPYSGTHPMQSKMLTSPMTLPSSIQHSAGHSQNQMQQAALPPTNMRQPGPIPLQQSVGNPSNSLQPTSRPLRNPMQPPNLPVPPQNYTSLPMLRQQSHPAELQNFAEKSDDRRMYAGQAGTQPQAMHPGHSAEVRMRHASQPERMPPGHLPNGLHQQMYENQNFYHTMNQDPRMMNFHQTQHMQQYPTNMAHYQQAHPHYDHHPNSYPESQQQQEQNAFHQNPQAFDARHNVIPPQHPGGFPMNYGSQNNHPARIDNPSTESFDLDLPAELDHMLSNDYGAMPSQYQNASFKQGHYNSPSAQQHFSRNVQQPNNAAPFPYADFAQMNISNERELTSNSPFREAQIEKAPPDKEKIPFEPPPLHDESGRESKNTENSGYVEDMEVDQSDDVNIGQKPRSLRDKFDQEEEKKKTWRQKFRPVSPHRIIFDEFIALKNAELDAAEVGGEKRKRRRYTITSCYRVYHHEDCKFKDEPRECYYRDFVAEFQRPKRFDDTSSEPGDPKAPLRSRSATARVKCLVKVYDPDIEIINPFDDIPKNPLYIPSTEYNDSDFKRTKRPKPKVFVKGTQREPDSSELESDIEMLDEEEKARILKLRKEKQEKKELEKEKWELRRWESRRRKERILWDKDFAEQQEIRRKKKEAEVIELLLRERPLMERALETRFFRGYVLDLAMLWKMVVRKRERERMAEAIELDQLAQSKKTPEELAQEMLQSTSADMRFNRKFPFDEFERVDDHKFKLNTTHVMPAKDVVHNVTLLRYPFYDIPIPLEVEEQERSKKEQEEKEERIRQGLEVDEKMLEEELLKPTPPLPFPMTEEQKKRFTEIYYRDPYTLGEYRKQQKNEPVIEKPKISAADLVPPGGPWRGKESEYKSSKERPGSNDPVMPYSMPPLNPKDASLGQLIDPLLFCKPAPAFVLQKMYQEQYAQKKFEPVLPEPFPKLEPGLPYISQHEFRVRTKYSLGPRIMKKEPKPFEVTKNISSMFVEHKIEPVLGVQETRRTVVPGIKLEAPFPIEAPYGKLENVTKLEENVLFTGTEEPEKTNGEQIWGTVVYYEEDTYIGERIIERNDFYIDSGFLVTKNRYCIGLEPNPCRSSDAYRVRASCIHGIRLGNKPNGDVWLQNNMRFPVFTTSGFLDSMSGQPMPDRVHKIYPYARLKVFDMEFCKQIIRDQLCSIQYARNFLKGIPTPMDAEYSMRTQQSIVKEAKKGSDNLQRYCCIRFSFSKGFGADYPLRPSIELCPVWMEIKVNGAYDYMDGIMQELMSQYGCIKPEDCAVLVVVSFALAEPLEENKQDSSWIRTSLLIHSPTPETIMAGFNIEQYEITVTVDEEDAEADPGVEEAESREEEEEEEVEKVPLRPVNHPPKRSIAKEGELFSRWLFYHLYHHRNLQPEKIALIEEVTEARCVTYGELVDGAIKTANFMSHHGIKNGDRIAMCMENSVEYVFYQLGAYLIGAIPVLLNPGHVASDKLDNIDCTAAVVDFDHYGNILRSAVFVRKSTACVCHG</sequence>
<keyword evidence="3" id="KW-0862">Zinc</keyword>
<evidence type="ECO:0000256" key="2">
    <source>
        <dbReference type="ARBA" id="ARBA00022723"/>
    </source>
</evidence>
<dbReference type="GO" id="GO:0000981">
    <property type="term" value="F:DNA-binding transcription factor activity, RNA polymerase II-specific"/>
    <property type="evidence" value="ECO:0007669"/>
    <property type="project" value="TreeGrafter"/>
</dbReference>
<evidence type="ECO:0000256" key="9">
    <source>
        <dbReference type="SAM" id="MobiDB-lite"/>
    </source>
</evidence>
<feature type="compositionally biased region" description="Polar residues" evidence="9">
    <location>
        <begin position="449"/>
        <end position="466"/>
    </location>
</feature>
<evidence type="ECO:0000259" key="10">
    <source>
        <dbReference type="PROSITE" id="PS51075"/>
    </source>
</evidence>
<evidence type="ECO:0000256" key="8">
    <source>
        <dbReference type="SAM" id="Coils"/>
    </source>
</evidence>
<dbReference type="InterPro" id="IPR013019">
    <property type="entry name" value="MAD_homology_MH1"/>
</dbReference>
<evidence type="ECO:0008006" key="14">
    <source>
        <dbReference type="Google" id="ProtNLM"/>
    </source>
</evidence>
<feature type="region of interest" description="Disordered" evidence="9">
    <location>
        <begin position="729"/>
        <end position="811"/>
    </location>
</feature>
<dbReference type="GO" id="GO:0005737">
    <property type="term" value="C:cytoplasm"/>
    <property type="evidence" value="ECO:0007669"/>
    <property type="project" value="UniProtKB-SubCell"/>
</dbReference>
<evidence type="ECO:0000256" key="7">
    <source>
        <dbReference type="RuleBase" id="RU361195"/>
    </source>
</evidence>
<evidence type="ECO:0000256" key="5">
    <source>
        <dbReference type="ARBA" id="ARBA00023163"/>
    </source>
</evidence>
<name>A0A8S1H5J6_9PELO</name>
<feature type="coiled-coil region" evidence="8">
    <location>
        <begin position="147"/>
        <end position="174"/>
    </location>
</feature>
<dbReference type="OrthoDB" id="5875866at2759"/>
<accession>A0A8S1H5J6</accession>
<dbReference type="InterPro" id="IPR042099">
    <property type="entry name" value="ANL_N_sf"/>
</dbReference>
<reference evidence="12" key="1">
    <citation type="submission" date="2020-10" db="EMBL/GenBank/DDBJ databases">
        <authorList>
            <person name="Kikuchi T."/>
        </authorList>
    </citation>
    <scope>NUCLEOTIDE SEQUENCE</scope>
    <source>
        <strain evidence="12">NKZ352</strain>
    </source>
</reference>
<dbReference type="InterPro" id="IPR000873">
    <property type="entry name" value="AMP-dep_synth/lig_dom"/>
</dbReference>
<dbReference type="GO" id="GO:0071144">
    <property type="term" value="C:heteromeric SMAD protein complex"/>
    <property type="evidence" value="ECO:0007669"/>
    <property type="project" value="TreeGrafter"/>
</dbReference>
<dbReference type="Gene3D" id="3.40.50.12780">
    <property type="entry name" value="N-terminal domain of ligase-like"/>
    <property type="match status" value="1"/>
</dbReference>
<dbReference type="PROSITE" id="PS51076">
    <property type="entry name" value="MH2"/>
    <property type="match status" value="1"/>
</dbReference>
<dbReference type="InterPro" id="IPR017855">
    <property type="entry name" value="SMAD-like_dom_sf"/>
</dbReference>
<feature type="region of interest" description="Disordered" evidence="9">
    <location>
        <begin position="257"/>
        <end position="276"/>
    </location>
</feature>
<feature type="region of interest" description="Disordered" evidence="9">
    <location>
        <begin position="391"/>
        <end position="483"/>
    </location>
</feature>
<organism evidence="12 13">
    <name type="scientific">Caenorhabditis auriculariae</name>
    <dbReference type="NCBI Taxonomy" id="2777116"/>
    <lineage>
        <taxon>Eukaryota</taxon>
        <taxon>Metazoa</taxon>
        <taxon>Ecdysozoa</taxon>
        <taxon>Nematoda</taxon>
        <taxon>Chromadorea</taxon>
        <taxon>Rhabditida</taxon>
        <taxon>Rhabditina</taxon>
        <taxon>Rhabditomorpha</taxon>
        <taxon>Rhabditoidea</taxon>
        <taxon>Rhabditidae</taxon>
        <taxon>Peloderinae</taxon>
        <taxon>Caenorhabditis</taxon>
    </lineage>
</organism>
<evidence type="ECO:0000313" key="12">
    <source>
        <dbReference type="EMBL" id="CAD6190641.1"/>
    </source>
</evidence>
<dbReference type="Pfam" id="PF00501">
    <property type="entry name" value="AMP-binding"/>
    <property type="match status" value="1"/>
</dbReference>
<dbReference type="GO" id="GO:0030509">
    <property type="term" value="P:BMP signaling pathway"/>
    <property type="evidence" value="ECO:0007669"/>
    <property type="project" value="TreeGrafter"/>
</dbReference>
<evidence type="ECO:0000313" key="13">
    <source>
        <dbReference type="Proteomes" id="UP000835052"/>
    </source>
</evidence>
<keyword evidence="8" id="KW-0175">Coiled coil</keyword>
<comment type="subcellular location">
    <subcellularLocation>
        <location evidence="7">Cytoplasm</location>
    </subcellularLocation>
    <subcellularLocation>
        <location evidence="7">Nucleus</location>
    </subcellularLocation>
</comment>
<dbReference type="GO" id="GO:0009653">
    <property type="term" value="P:anatomical structure morphogenesis"/>
    <property type="evidence" value="ECO:0007669"/>
    <property type="project" value="TreeGrafter"/>
</dbReference>
<evidence type="ECO:0000256" key="6">
    <source>
        <dbReference type="ARBA" id="ARBA00023242"/>
    </source>
</evidence>
<keyword evidence="4 7" id="KW-0805">Transcription regulation</keyword>
<keyword evidence="2" id="KW-0479">Metal-binding</keyword>
<feature type="compositionally biased region" description="Polar residues" evidence="9">
    <location>
        <begin position="641"/>
        <end position="658"/>
    </location>
</feature>
<feature type="compositionally biased region" description="Pro residues" evidence="9">
    <location>
        <begin position="471"/>
        <end position="480"/>
    </location>
</feature>
<keyword evidence="7" id="KW-0963">Cytoplasm</keyword>
<dbReference type="GO" id="GO:0009791">
    <property type="term" value="P:post-embryonic development"/>
    <property type="evidence" value="ECO:0007669"/>
    <property type="project" value="UniProtKB-ARBA"/>
</dbReference>
<dbReference type="InterPro" id="IPR013790">
    <property type="entry name" value="Dwarfin"/>
</dbReference>
<feature type="coiled-coil region" evidence="8">
    <location>
        <begin position="977"/>
        <end position="1045"/>
    </location>
</feature>
<dbReference type="InterPro" id="IPR003619">
    <property type="entry name" value="MAD_homology1_Dwarfin-type"/>
</dbReference>
<feature type="compositionally biased region" description="Low complexity" evidence="9">
    <location>
        <begin position="607"/>
        <end position="620"/>
    </location>
</feature>
<feature type="compositionally biased region" description="Basic and acidic residues" evidence="9">
    <location>
        <begin position="739"/>
        <end position="768"/>
    </location>
</feature>
<feature type="domain" description="MH2" evidence="11">
    <location>
        <begin position="1440"/>
        <end position="1666"/>
    </location>
</feature>
<dbReference type="GO" id="GO:0050793">
    <property type="term" value="P:regulation of developmental process"/>
    <property type="evidence" value="ECO:0007669"/>
    <property type="project" value="UniProtKB-ARBA"/>
</dbReference>
<dbReference type="Pfam" id="PF03166">
    <property type="entry name" value="MH2"/>
    <property type="match status" value="1"/>
</dbReference>
<comment type="caution">
    <text evidence="12">The sequence shown here is derived from an EMBL/GenBank/DDBJ whole genome shotgun (WGS) entry which is preliminary data.</text>
</comment>
<evidence type="ECO:0000256" key="4">
    <source>
        <dbReference type="ARBA" id="ARBA00023015"/>
    </source>
</evidence>
<keyword evidence="6 7" id="KW-0539">Nucleus</keyword>
<keyword evidence="5 7" id="KW-0804">Transcription</keyword>
<dbReference type="PANTHER" id="PTHR13703">
    <property type="entry name" value="SMAD"/>
    <property type="match status" value="1"/>
</dbReference>
<feature type="compositionally biased region" description="Polar residues" evidence="9">
    <location>
        <begin position="403"/>
        <end position="433"/>
    </location>
</feature>
<protein>
    <recommendedName>
        <fullName evidence="14">Dwarfin sma</fullName>
    </recommendedName>
</protein>
<comment type="similarity">
    <text evidence="1 7">Belongs to the dwarfin/SMAD family.</text>
</comment>
<feature type="region of interest" description="Disordered" evidence="9">
    <location>
        <begin position="25"/>
        <end position="58"/>
    </location>
</feature>
<dbReference type="GO" id="GO:0030154">
    <property type="term" value="P:cell differentiation"/>
    <property type="evidence" value="ECO:0007669"/>
    <property type="project" value="TreeGrafter"/>
</dbReference>
<evidence type="ECO:0000256" key="1">
    <source>
        <dbReference type="ARBA" id="ARBA00005545"/>
    </source>
</evidence>
<dbReference type="Proteomes" id="UP000835052">
    <property type="component" value="Unassembled WGS sequence"/>
</dbReference>
<keyword evidence="13" id="KW-1185">Reference proteome</keyword>
<dbReference type="PROSITE" id="PS51075">
    <property type="entry name" value="MH1"/>
    <property type="match status" value="1"/>
</dbReference>
<dbReference type="SMART" id="SM00523">
    <property type="entry name" value="DWA"/>
    <property type="match status" value="1"/>
</dbReference>
<dbReference type="SUPFAM" id="SSF56366">
    <property type="entry name" value="SMAD MH1 domain"/>
    <property type="match status" value="1"/>
</dbReference>
<dbReference type="SMART" id="SM00524">
    <property type="entry name" value="DWB"/>
    <property type="match status" value="1"/>
</dbReference>
<dbReference type="SUPFAM" id="SSF49879">
    <property type="entry name" value="SMAD/FHA domain"/>
    <property type="match status" value="1"/>
</dbReference>
<gene>
    <name evidence="12" type="ORF">CAUJ_LOCUS6560</name>
</gene>
<feature type="compositionally biased region" description="Acidic residues" evidence="9">
    <location>
        <begin position="1722"/>
        <end position="1743"/>
    </location>
</feature>
<feature type="compositionally biased region" description="Basic and acidic residues" evidence="9">
    <location>
        <begin position="1258"/>
        <end position="1272"/>
    </location>
</feature>
<dbReference type="InterPro" id="IPR036578">
    <property type="entry name" value="SMAD_MH1_sf"/>
</dbReference>
<dbReference type="GO" id="GO:0046872">
    <property type="term" value="F:metal ion binding"/>
    <property type="evidence" value="ECO:0007669"/>
    <property type="project" value="UniProtKB-KW"/>
</dbReference>
<dbReference type="GO" id="GO:0070411">
    <property type="term" value="F:I-SMAD binding"/>
    <property type="evidence" value="ECO:0007669"/>
    <property type="project" value="TreeGrafter"/>
</dbReference>
<dbReference type="GO" id="GO:0060395">
    <property type="term" value="P:SMAD protein signal transduction"/>
    <property type="evidence" value="ECO:0007669"/>
    <property type="project" value="TreeGrafter"/>
</dbReference>
<dbReference type="GO" id="GO:0000978">
    <property type="term" value="F:RNA polymerase II cis-regulatory region sequence-specific DNA binding"/>
    <property type="evidence" value="ECO:0007669"/>
    <property type="project" value="TreeGrafter"/>
</dbReference>
<dbReference type="EMBL" id="CAJGYM010000016">
    <property type="protein sequence ID" value="CAD6190641.1"/>
    <property type="molecule type" value="Genomic_DNA"/>
</dbReference>
<feature type="domain" description="MH1" evidence="10">
    <location>
        <begin position="111"/>
        <end position="252"/>
    </location>
</feature>
<feature type="region of interest" description="Disordered" evidence="9">
    <location>
        <begin position="1722"/>
        <end position="1754"/>
    </location>
</feature>
<dbReference type="Pfam" id="PF03165">
    <property type="entry name" value="MH1"/>
    <property type="match status" value="1"/>
</dbReference>
<feature type="region of interest" description="Disordered" evidence="9">
    <location>
        <begin position="593"/>
        <end position="660"/>
    </location>
</feature>